<accession>A0A368P4U7</accession>
<sequence>MKKHRAILQFSFLLLLIFIFSSKVSAQENDVPLFTNNNTLRSTEKNVNKELQYYLYDHLKSGVIENGNLKFADPNFKRLYMDVASISSISNFELSSVESIIIKVKSLNDLNTRVNYSKTFSSITNLKCIYIDCEIETTKQQVESMFTNVPSTNILNYFGINIPQ</sequence>
<organism evidence="2 3">
    <name type="scientific">Oceanihabitans sediminis</name>
    <dbReference type="NCBI Taxonomy" id="1812012"/>
    <lineage>
        <taxon>Bacteria</taxon>
        <taxon>Pseudomonadati</taxon>
        <taxon>Bacteroidota</taxon>
        <taxon>Flavobacteriia</taxon>
        <taxon>Flavobacteriales</taxon>
        <taxon>Flavobacteriaceae</taxon>
        <taxon>Oceanihabitans</taxon>
    </lineage>
</organism>
<gene>
    <name evidence="2" type="ORF">DU428_05790</name>
</gene>
<name>A0A368P4U7_9FLAO</name>
<dbReference type="RefSeq" id="WP_123796489.1">
    <property type="nucleotide sequence ID" value="NZ_QNRP01000002.1"/>
</dbReference>
<comment type="caution">
    <text evidence="2">The sequence shown here is derived from an EMBL/GenBank/DDBJ whole genome shotgun (WGS) entry which is preliminary data.</text>
</comment>
<keyword evidence="3" id="KW-1185">Reference proteome</keyword>
<protein>
    <recommendedName>
        <fullName evidence="4">DUF4252 domain-containing protein</fullName>
    </recommendedName>
</protein>
<dbReference type="OrthoDB" id="10014895at2"/>
<dbReference type="AlphaFoldDB" id="A0A368P4U7"/>
<evidence type="ECO:0008006" key="4">
    <source>
        <dbReference type="Google" id="ProtNLM"/>
    </source>
</evidence>
<feature type="chain" id="PRO_5017084017" description="DUF4252 domain-containing protein" evidence="1">
    <location>
        <begin position="27"/>
        <end position="164"/>
    </location>
</feature>
<evidence type="ECO:0000256" key="1">
    <source>
        <dbReference type="SAM" id="SignalP"/>
    </source>
</evidence>
<proteinExistence type="predicted"/>
<evidence type="ECO:0000313" key="3">
    <source>
        <dbReference type="Proteomes" id="UP000252249"/>
    </source>
</evidence>
<evidence type="ECO:0000313" key="2">
    <source>
        <dbReference type="EMBL" id="RCU57310.1"/>
    </source>
</evidence>
<dbReference type="EMBL" id="QPIG01000002">
    <property type="protein sequence ID" value="RCU57310.1"/>
    <property type="molecule type" value="Genomic_DNA"/>
</dbReference>
<keyword evidence="1" id="KW-0732">Signal</keyword>
<reference evidence="2 3" key="1">
    <citation type="submission" date="2018-07" db="EMBL/GenBank/DDBJ databases">
        <title>Oceanihabitans testaceum sp. nov., isolated from marine sediment.</title>
        <authorList>
            <person name="Li C.-M."/>
        </authorList>
    </citation>
    <scope>NUCLEOTIDE SEQUENCE [LARGE SCALE GENOMIC DNA]</scope>
    <source>
        <strain evidence="2 3">S9-10</strain>
    </source>
</reference>
<dbReference type="Proteomes" id="UP000252249">
    <property type="component" value="Unassembled WGS sequence"/>
</dbReference>
<feature type="signal peptide" evidence="1">
    <location>
        <begin position="1"/>
        <end position="26"/>
    </location>
</feature>